<dbReference type="Proteomes" id="UP000199515">
    <property type="component" value="Unassembled WGS sequence"/>
</dbReference>
<dbReference type="STRING" id="589385.SAMN05421504_105436"/>
<keyword evidence="2" id="KW-1185">Reference proteome</keyword>
<gene>
    <name evidence="1" type="ORF">SAMN05421504_105436</name>
</gene>
<name>A0A1H3JJ22_9PSEU</name>
<organism evidence="1 2">
    <name type="scientific">Amycolatopsis xylanica</name>
    <dbReference type="NCBI Taxonomy" id="589385"/>
    <lineage>
        <taxon>Bacteria</taxon>
        <taxon>Bacillati</taxon>
        <taxon>Actinomycetota</taxon>
        <taxon>Actinomycetes</taxon>
        <taxon>Pseudonocardiales</taxon>
        <taxon>Pseudonocardiaceae</taxon>
        <taxon>Amycolatopsis</taxon>
    </lineage>
</organism>
<proteinExistence type="predicted"/>
<dbReference type="RefSeq" id="WP_143047143.1">
    <property type="nucleotide sequence ID" value="NZ_FNON01000005.1"/>
</dbReference>
<evidence type="ECO:0000313" key="2">
    <source>
        <dbReference type="Proteomes" id="UP000199515"/>
    </source>
</evidence>
<sequence>MNKQTATPPVLLALARELLGATLDQQRLLRAVPGGLDAAMLAEVERTYRDTAAEIPQYRRLVDQWNRQDPAAEGLADLSEVVDRLSIEYSEVFDLITAQRVDS</sequence>
<accession>A0A1H3JJ22</accession>
<reference evidence="1 2" key="1">
    <citation type="submission" date="2016-10" db="EMBL/GenBank/DDBJ databases">
        <authorList>
            <person name="de Groot N.N."/>
        </authorList>
    </citation>
    <scope>NUCLEOTIDE SEQUENCE [LARGE SCALE GENOMIC DNA]</scope>
    <source>
        <strain evidence="1 2">CPCC 202699</strain>
    </source>
</reference>
<dbReference type="EMBL" id="FNON01000005">
    <property type="protein sequence ID" value="SDY40000.1"/>
    <property type="molecule type" value="Genomic_DNA"/>
</dbReference>
<protein>
    <submittedName>
        <fullName evidence="1">Uncharacterized protein</fullName>
    </submittedName>
</protein>
<evidence type="ECO:0000313" key="1">
    <source>
        <dbReference type="EMBL" id="SDY40000.1"/>
    </source>
</evidence>
<dbReference type="AlphaFoldDB" id="A0A1H3JJ22"/>